<organism evidence="9 10">
    <name type="scientific">Leuconostoc citreum</name>
    <dbReference type="NCBI Taxonomy" id="33964"/>
    <lineage>
        <taxon>Bacteria</taxon>
        <taxon>Bacillati</taxon>
        <taxon>Bacillota</taxon>
        <taxon>Bacilli</taxon>
        <taxon>Lactobacillales</taxon>
        <taxon>Lactobacillaceae</taxon>
        <taxon>Leuconostoc</taxon>
    </lineage>
</organism>
<reference evidence="9 10" key="1">
    <citation type="submission" date="2019-04" db="EMBL/GenBank/DDBJ databases">
        <title>A pseudo-fructophilic Leuconostoc citreum strain F192-5 isolated from peel of satsuma mandarin: the first report for isolation and characterization of strain-dependent fructophilic-like characteristics.</title>
        <authorList>
            <person name="Maeno S."/>
            <person name="Tanizawa Y."/>
            <person name="Kajikawa A."/>
            <person name="Kanesaki Y."/>
            <person name="Kubota E."/>
            <person name="Arita M."/>
            <person name="Leon D."/>
            <person name="Endo A."/>
        </authorList>
    </citation>
    <scope>NUCLEOTIDE SEQUENCE [LARGE SCALE GENOMIC DNA]</scope>
    <source>
        <strain evidence="9 10">F192-5</strain>
    </source>
</reference>
<dbReference type="Pfam" id="PF00528">
    <property type="entry name" value="BPD_transp_1"/>
    <property type="match status" value="1"/>
</dbReference>
<protein>
    <submittedName>
        <fullName evidence="9">Phosphonate ABC transporter, permease protein PhnE</fullName>
    </submittedName>
</protein>
<feature type="transmembrane region" description="Helical" evidence="7">
    <location>
        <begin position="113"/>
        <end position="135"/>
    </location>
</feature>
<evidence type="ECO:0000256" key="2">
    <source>
        <dbReference type="ARBA" id="ARBA00004196"/>
    </source>
</evidence>
<dbReference type="RefSeq" id="WP_004904996.1">
    <property type="nucleotide sequence ID" value="NZ_BJJW01000015.1"/>
</dbReference>
<dbReference type="NCBIfam" id="TIGR01097">
    <property type="entry name" value="PhnE"/>
    <property type="match status" value="1"/>
</dbReference>
<evidence type="ECO:0000256" key="5">
    <source>
        <dbReference type="ARBA" id="ARBA00022989"/>
    </source>
</evidence>
<evidence type="ECO:0000313" key="10">
    <source>
        <dbReference type="Proteomes" id="UP000323274"/>
    </source>
</evidence>
<dbReference type="EMBL" id="BJJW01000015">
    <property type="protein sequence ID" value="GDZ84493.1"/>
    <property type="molecule type" value="Genomic_DNA"/>
</dbReference>
<evidence type="ECO:0000259" key="8">
    <source>
        <dbReference type="PROSITE" id="PS50928"/>
    </source>
</evidence>
<dbReference type="Proteomes" id="UP000323274">
    <property type="component" value="Unassembled WGS sequence"/>
</dbReference>
<evidence type="ECO:0000256" key="7">
    <source>
        <dbReference type="RuleBase" id="RU363032"/>
    </source>
</evidence>
<dbReference type="PROSITE" id="PS50928">
    <property type="entry name" value="ABC_TM1"/>
    <property type="match status" value="1"/>
</dbReference>
<evidence type="ECO:0000256" key="6">
    <source>
        <dbReference type="ARBA" id="ARBA00023136"/>
    </source>
</evidence>
<dbReference type="SUPFAM" id="SSF161098">
    <property type="entry name" value="MetI-like"/>
    <property type="match status" value="1"/>
</dbReference>
<dbReference type="PANTHER" id="PTHR30043">
    <property type="entry name" value="PHOSPHONATES TRANSPORT SYSTEM PERMEASE PROTEIN"/>
    <property type="match status" value="1"/>
</dbReference>
<dbReference type="InterPro" id="IPR005769">
    <property type="entry name" value="PhnE/PtxC"/>
</dbReference>
<keyword evidence="3 7" id="KW-0813">Transport</keyword>
<evidence type="ECO:0000256" key="4">
    <source>
        <dbReference type="ARBA" id="ARBA00022692"/>
    </source>
</evidence>
<evidence type="ECO:0000313" key="9">
    <source>
        <dbReference type="EMBL" id="GDZ84493.1"/>
    </source>
</evidence>
<dbReference type="GO" id="GO:0030313">
    <property type="term" value="C:cell envelope"/>
    <property type="evidence" value="ECO:0007669"/>
    <property type="project" value="UniProtKB-SubCell"/>
</dbReference>
<keyword evidence="6 7" id="KW-0472">Membrane</keyword>
<evidence type="ECO:0000256" key="3">
    <source>
        <dbReference type="ARBA" id="ARBA00022448"/>
    </source>
</evidence>
<feature type="transmembrane region" description="Helical" evidence="7">
    <location>
        <begin position="141"/>
        <end position="162"/>
    </location>
</feature>
<dbReference type="GO" id="GO:0015416">
    <property type="term" value="F:ABC-type phosphonate transporter activity"/>
    <property type="evidence" value="ECO:0007669"/>
    <property type="project" value="InterPro"/>
</dbReference>
<evidence type="ECO:0000256" key="1">
    <source>
        <dbReference type="ARBA" id="ARBA00004141"/>
    </source>
</evidence>
<feature type="transmembrane region" description="Helical" evidence="7">
    <location>
        <begin position="241"/>
        <end position="259"/>
    </location>
</feature>
<comment type="subcellular location">
    <subcellularLocation>
        <location evidence="2">Cell envelope</location>
    </subcellularLocation>
    <subcellularLocation>
        <location evidence="7">Cell membrane</location>
        <topology evidence="7">Multi-pass membrane protein</topology>
    </subcellularLocation>
    <subcellularLocation>
        <location evidence="1">Membrane</location>
        <topology evidence="1">Multi-pass membrane protein</topology>
    </subcellularLocation>
</comment>
<feature type="transmembrane region" description="Helical" evidence="7">
    <location>
        <begin position="73"/>
        <end position="101"/>
    </location>
</feature>
<dbReference type="InterPro" id="IPR035906">
    <property type="entry name" value="MetI-like_sf"/>
</dbReference>
<dbReference type="Gene3D" id="1.10.3720.10">
    <property type="entry name" value="MetI-like"/>
    <property type="match status" value="1"/>
</dbReference>
<gene>
    <name evidence="9" type="primary">phnE</name>
    <name evidence="9" type="ORF">LCIT_17350</name>
</gene>
<keyword evidence="4 7" id="KW-0812">Transmembrane</keyword>
<keyword evidence="5 7" id="KW-1133">Transmembrane helix</keyword>
<dbReference type="PANTHER" id="PTHR30043:SF8">
    <property type="entry name" value="ABC TRANSPORTER, PERMEASE PROTEIN CC0363, PUTATIVE-RELATED"/>
    <property type="match status" value="1"/>
</dbReference>
<proteinExistence type="inferred from homology"/>
<dbReference type="GO" id="GO:0005886">
    <property type="term" value="C:plasma membrane"/>
    <property type="evidence" value="ECO:0007669"/>
    <property type="project" value="UniProtKB-SubCell"/>
</dbReference>
<dbReference type="InterPro" id="IPR000515">
    <property type="entry name" value="MetI-like"/>
</dbReference>
<dbReference type="AlphaFoldDB" id="A0A5A5U3R8"/>
<comment type="caution">
    <text evidence="9">The sequence shown here is derived from an EMBL/GenBank/DDBJ whole genome shotgun (WGS) entry which is preliminary data.</text>
</comment>
<feature type="domain" description="ABC transmembrane type-1" evidence="8">
    <location>
        <begin position="77"/>
        <end position="259"/>
    </location>
</feature>
<sequence>MNKKLESVLSKEPRRGLQYAVTIIILLILLLSASPALGGAQMTTKGFDIGKNILTGIFTPDTSLLFGLGDSGVMYLILQTIAIAFLGTLVGAIIAVPLSFISATNIVPKPVVLVTRFIIMAIRTIPSLVYGLMFIRVTGPGPFAGVMTLAIVSIGMISKLFIETIEDLDSGILESLDAFGSTLFQKIRYGVLPQLGPDFISILVYRFDMNLREATILGLVGAGGIGAPMIFALSAYHWHQVGAILIGLFVLVFVVEVLSDKLRHKILHG</sequence>
<feature type="transmembrane region" description="Helical" evidence="7">
    <location>
        <begin position="216"/>
        <end position="235"/>
    </location>
</feature>
<accession>A0A5A5U3R8</accession>
<comment type="similarity">
    <text evidence="7">Belongs to the binding-protein-dependent transport system permease family.</text>
</comment>
<name>A0A5A5U3R8_LEUCI</name>